<dbReference type="GO" id="GO:0005829">
    <property type="term" value="C:cytosol"/>
    <property type="evidence" value="ECO:0007669"/>
    <property type="project" value="TreeGrafter"/>
</dbReference>
<comment type="pathway">
    <text evidence="1">Cofactor biosynthesis; thiamine diphosphate biosynthesis.</text>
</comment>
<keyword evidence="3" id="KW-0378">Hydrolase</keyword>
<name>A0A7K0CDU1_9ACTN</name>
<dbReference type="GO" id="GO:0050334">
    <property type="term" value="F:thiaminase activity"/>
    <property type="evidence" value="ECO:0007669"/>
    <property type="project" value="UniProtKB-EC"/>
</dbReference>
<dbReference type="InterPro" id="IPR050967">
    <property type="entry name" value="Thiamine_Salvage_TenA"/>
</dbReference>
<dbReference type="PANTHER" id="PTHR43198">
    <property type="entry name" value="BIFUNCTIONAL TH2 PROTEIN"/>
    <property type="match status" value="1"/>
</dbReference>
<gene>
    <name evidence="3" type="primary">tenA_2</name>
    <name evidence="3" type="ORF">SRB5_17400</name>
</gene>
<accession>A0A7K0CDU1</accession>
<sequence>MRAELRRIAKPLAEEVREHPFWRGVRDGSLPAGALWYFACQDARYAVPAYARALARVAAAAERDEDGALLAGASAATFEATLRMDGELGELAGELGRTVEPVPVGPVTHAHTSFMTAAATASFAAGLGGLLPMTWFHQQVSLDLRQRTKPGSRYERWVRRYIPEDGYHDYVAAYLALVDVFLARCSDREAEALTDSFRLGAAYELAFAESALRLAEWTEHAA</sequence>
<evidence type="ECO:0000313" key="4">
    <source>
        <dbReference type="Proteomes" id="UP000466345"/>
    </source>
</evidence>
<dbReference type="RefSeq" id="WP_153450927.1">
    <property type="nucleotide sequence ID" value="NZ_WEGJ01000004.1"/>
</dbReference>
<organism evidence="3 4">
    <name type="scientific">Streptomyces smaragdinus</name>
    <dbReference type="NCBI Taxonomy" id="2585196"/>
    <lineage>
        <taxon>Bacteria</taxon>
        <taxon>Bacillati</taxon>
        <taxon>Actinomycetota</taxon>
        <taxon>Actinomycetes</taxon>
        <taxon>Kitasatosporales</taxon>
        <taxon>Streptomycetaceae</taxon>
        <taxon>Streptomyces</taxon>
    </lineage>
</organism>
<feature type="domain" description="Thiaminase-2/PQQC" evidence="2">
    <location>
        <begin position="10"/>
        <end position="212"/>
    </location>
</feature>
<dbReference type="InterPro" id="IPR016084">
    <property type="entry name" value="Haem_Oase-like_multi-hlx"/>
</dbReference>
<dbReference type="Gene3D" id="1.20.910.10">
    <property type="entry name" value="Heme oxygenase-like"/>
    <property type="match status" value="1"/>
</dbReference>
<dbReference type="Pfam" id="PF03070">
    <property type="entry name" value="TENA_THI-4"/>
    <property type="match status" value="1"/>
</dbReference>
<evidence type="ECO:0000256" key="1">
    <source>
        <dbReference type="ARBA" id="ARBA00004948"/>
    </source>
</evidence>
<keyword evidence="4" id="KW-1185">Reference proteome</keyword>
<dbReference type="InterPro" id="IPR004305">
    <property type="entry name" value="Thiaminase-2/PQQC"/>
</dbReference>
<comment type="caution">
    <text evidence="3">The sequence shown here is derived from an EMBL/GenBank/DDBJ whole genome shotgun (WGS) entry which is preliminary data.</text>
</comment>
<reference evidence="3 4" key="1">
    <citation type="submission" date="2019-10" db="EMBL/GenBank/DDBJ databases">
        <title>Streptomyces smaragdinus sp. nov. and Streptomyces fabii sp. nov., isolated from the gut of fungus growing-termite Macrotermes natalensis.</title>
        <authorList>
            <person name="Schwitalla J."/>
            <person name="Benndorf R."/>
            <person name="Martin K."/>
            <person name="De Beer W."/>
            <person name="Kaster A.-K."/>
            <person name="Vollmers J."/>
            <person name="Poulsen M."/>
            <person name="Beemelmanns C."/>
        </authorList>
    </citation>
    <scope>NUCLEOTIDE SEQUENCE [LARGE SCALE GENOMIC DNA]</scope>
    <source>
        <strain evidence="3 4">RB5</strain>
    </source>
</reference>
<dbReference type="SUPFAM" id="SSF48613">
    <property type="entry name" value="Heme oxygenase-like"/>
    <property type="match status" value="1"/>
</dbReference>
<evidence type="ECO:0000259" key="2">
    <source>
        <dbReference type="Pfam" id="PF03070"/>
    </source>
</evidence>
<dbReference type="OrthoDB" id="34166at2"/>
<dbReference type="PANTHER" id="PTHR43198:SF2">
    <property type="entry name" value="SI:CH1073-67J19.1-RELATED"/>
    <property type="match status" value="1"/>
</dbReference>
<proteinExistence type="predicted"/>
<dbReference type="EMBL" id="WEGJ01000004">
    <property type="protein sequence ID" value="MQY11621.1"/>
    <property type="molecule type" value="Genomic_DNA"/>
</dbReference>
<dbReference type="Proteomes" id="UP000466345">
    <property type="component" value="Unassembled WGS sequence"/>
</dbReference>
<evidence type="ECO:0000313" key="3">
    <source>
        <dbReference type="EMBL" id="MQY11621.1"/>
    </source>
</evidence>
<dbReference type="AlphaFoldDB" id="A0A7K0CDU1"/>
<protein>
    <submittedName>
        <fullName evidence="3">Aminopyrimidine aminohydrolase</fullName>
        <ecNumber evidence="3">3.5.99.2</ecNumber>
    </submittedName>
</protein>
<dbReference type="EC" id="3.5.99.2" evidence="3"/>